<dbReference type="SUPFAM" id="SSF56784">
    <property type="entry name" value="HAD-like"/>
    <property type="match status" value="1"/>
</dbReference>
<dbReference type="InterPro" id="IPR036412">
    <property type="entry name" value="HAD-like_sf"/>
</dbReference>
<dbReference type="PANTHER" id="PTHR46470">
    <property type="entry name" value="N-ACYLNEURAMINATE-9-PHOSPHATASE"/>
    <property type="match status" value="1"/>
</dbReference>
<keyword evidence="6" id="KW-1185">Reference proteome</keyword>
<dbReference type="InterPro" id="IPR023214">
    <property type="entry name" value="HAD_sf"/>
</dbReference>
<evidence type="ECO:0000256" key="3">
    <source>
        <dbReference type="ARBA" id="ARBA00022801"/>
    </source>
</evidence>
<dbReference type="Gene3D" id="1.10.150.240">
    <property type="entry name" value="Putative phosphatase, domain 2"/>
    <property type="match status" value="1"/>
</dbReference>
<dbReference type="RefSeq" id="WP_185980028.1">
    <property type="nucleotide sequence ID" value="NZ_CP060204.1"/>
</dbReference>
<protein>
    <submittedName>
        <fullName evidence="5">HAD family hydrolase</fullName>
    </submittedName>
</protein>
<dbReference type="Pfam" id="PF00702">
    <property type="entry name" value="Hydrolase"/>
    <property type="match status" value="1"/>
</dbReference>
<keyword evidence="3 5" id="KW-0378">Hydrolase</keyword>
<dbReference type="InterPro" id="IPR051400">
    <property type="entry name" value="HAD-like_hydrolase"/>
</dbReference>
<dbReference type="GO" id="GO:0016791">
    <property type="term" value="F:phosphatase activity"/>
    <property type="evidence" value="ECO:0007669"/>
    <property type="project" value="TreeGrafter"/>
</dbReference>
<reference evidence="5 6" key="1">
    <citation type="submission" date="2020-07" db="EMBL/GenBank/DDBJ databases">
        <title>Complete genome and description of Selenomonas timonensis sp. nov., a new bacterium isolated from a gingivitis subject.</title>
        <authorList>
            <person name="Antezack A."/>
        </authorList>
    </citation>
    <scope>NUCLEOTIDE SEQUENCE [LARGE SCALE GENOMIC DNA]</scope>
    <source>
        <strain evidence="5 6">Marseille-Q3039</strain>
    </source>
</reference>
<dbReference type="InterPro" id="IPR023198">
    <property type="entry name" value="PGP-like_dom2"/>
</dbReference>
<dbReference type="NCBIfam" id="TIGR01549">
    <property type="entry name" value="HAD-SF-IA-v1"/>
    <property type="match status" value="1"/>
</dbReference>
<dbReference type="Proteomes" id="UP000515480">
    <property type="component" value="Chromosome"/>
</dbReference>
<dbReference type="PANTHER" id="PTHR46470:SF2">
    <property type="entry name" value="GLYCERALDEHYDE 3-PHOSPHATE PHOSPHATASE"/>
    <property type="match status" value="1"/>
</dbReference>
<dbReference type="SFLD" id="SFLDG01129">
    <property type="entry name" value="C1.5:_HAD__Beta-PGM__Phosphata"/>
    <property type="match status" value="1"/>
</dbReference>
<organism evidence="5 6">
    <name type="scientific">Selenomonas timonae</name>
    <dbReference type="NCBI Taxonomy" id="2754044"/>
    <lineage>
        <taxon>Bacteria</taxon>
        <taxon>Bacillati</taxon>
        <taxon>Bacillota</taxon>
        <taxon>Negativicutes</taxon>
        <taxon>Selenomonadales</taxon>
        <taxon>Selenomonadaceae</taxon>
        <taxon>Selenomonas</taxon>
    </lineage>
</organism>
<dbReference type="InterPro" id="IPR006439">
    <property type="entry name" value="HAD-SF_hydro_IA"/>
</dbReference>
<accession>A0A7G7VIJ2</accession>
<evidence type="ECO:0000313" key="5">
    <source>
        <dbReference type="EMBL" id="QNH53935.1"/>
    </source>
</evidence>
<dbReference type="SFLD" id="SFLDS00003">
    <property type="entry name" value="Haloacid_Dehalogenase"/>
    <property type="match status" value="1"/>
</dbReference>
<evidence type="ECO:0000313" key="6">
    <source>
        <dbReference type="Proteomes" id="UP000515480"/>
    </source>
</evidence>
<dbReference type="KEGG" id="stim:H1B31_08695"/>
<keyword evidence="2" id="KW-0479">Metal-binding</keyword>
<comment type="cofactor">
    <cofactor evidence="1">
        <name>Mg(2+)</name>
        <dbReference type="ChEBI" id="CHEBI:18420"/>
    </cofactor>
</comment>
<gene>
    <name evidence="5" type="ORF">H1B31_08695</name>
</gene>
<dbReference type="Gene3D" id="3.40.50.1000">
    <property type="entry name" value="HAD superfamily/HAD-like"/>
    <property type="match status" value="1"/>
</dbReference>
<sequence>MDIRGVVFDVDDTLYDMLQPFLGAYRELCGERYDLPVQELFLAFRRHSDDRFVDSQTGKMTMEELYIYRVRMMLRDYDIDVTDEEALAFQRLYMDLQYRICLSPVMQDLLDALHSRAAIGIITNGESRHQRNKLRSLNVSPWVPEEHIIVSGDLPFRKPDVRIFREMEHRLHLAPEHLIYVGDAFDLDMVGAQQAGWQSVWFNHRRRSIPENSNIRPNAEVHTEEELAAVLKEYLRK</sequence>
<proteinExistence type="predicted"/>
<dbReference type="GO" id="GO:0044281">
    <property type="term" value="P:small molecule metabolic process"/>
    <property type="evidence" value="ECO:0007669"/>
    <property type="project" value="UniProtKB-ARBA"/>
</dbReference>
<dbReference type="EMBL" id="CP060204">
    <property type="protein sequence ID" value="QNH53935.1"/>
    <property type="molecule type" value="Genomic_DNA"/>
</dbReference>
<evidence type="ECO:0000256" key="4">
    <source>
        <dbReference type="ARBA" id="ARBA00022842"/>
    </source>
</evidence>
<evidence type="ECO:0000256" key="1">
    <source>
        <dbReference type="ARBA" id="ARBA00001946"/>
    </source>
</evidence>
<dbReference type="AlphaFoldDB" id="A0A7G7VIJ2"/>
<keyword evidence="4" id="KW-0460">Magnesium</keyword>
<name>A0A7G7VIJ2_9FIRM</name>
<evidence type="ECO:0000256" key="2">
    <source>
        <dbReference type="ARBA" id="ARBA00022723"/>
    </source>
</evidence>
<dbReference type="GO" id="GO:0046872">
    <property type="term" value="F:metal ion binding"/>
    <property type="evidence" value="ECO:0007669"/>
    <property type="project" value="UniProtKB-KW"/>
</dbReference>